<dbReference type="OrthoDB" id="5278907at2759"/>
<dbReference type="EMBL" id="JAGPXD010000007">
    <property type="protein sequence ID" value="KAH7347392.1"/>
    <property type="molecule type" value="Genomic_DNA"/>
</dbReference>
<keyword evidence="3" id="KW-1185">Reference proteome</keyword>
<evidence type="ECO:0000313" key="2">
    <source>
        <dbReference type="EMBL" id="KAH7347392.1"/>
    </source>
</evidence>
<organism evidence="2 3">
    <name type="scientific">Plectosphaerella cucumerina</name>
    <dbReference type="NCBI Taxonomy" id="40658"/>
    <lineage>
        <taxon>Eukaryota</taxon>
        <taxon>Fungi</taxon>
        <taxon>Dikarya</taxon>
        <taxon>Ascomycota</taxon>
        <taxon>Pezizomycotina</taxon>
        <taxon>Sordariomycetes</taxon>
        <taxon>Hypocreomycetidae</taxon>
        <taxon>Glomerellales</taxon>
        <taxon>Plectosphaerellaceae</taxon>
        <taxon>Plectosphaerella</taxon>
    </lineage>
</organism>
<reference evidence="2" key="1">
    <citation type="journal article" date="2021" name="Nat. Commun.">
        <title>Genetic determinants of endophytism in the Arabidopsis root mycobiome.</title>
        <authorList>
            <person name="Mesny F."/>
            <person name="Miyauchi S."/>
            <person name="Thiergart T."/>
            <person name="Pickel B."/>
            <person name="Atanasova L."/>
            <person name="Karlsson M."/>
            <person name="Huettel B."/>
            <person name="Barry K.W."/>
            <person name="Haridas S."/>
            <person name="Chen C."/>
            <person name="Bauer D."/>
            <person name="Andreopoulos W."/>
            <person name="Pangilinan J."/>
            <person name="LaButti K."/>
            <person name="Riley R."/>
            <person name="Lipzen A."/>
            <person name="Clum A."/>
            <person name="Drula E."/>
            <person name="Henrissat B."/>
            <person name="Kohler A."/>
            <person name="Grigoriev I.V."/>
            <person name="Martin F.M."/>
            <person name="Hacquard S."/>
        </authorList>
    </citation>
    <scope>NUCLEOTIDE SEQUENCE</scope>
    <source>
        <strain evidence="2">MPI-CAGE-AT-0016</strain>
    </source>
</reference>
<name>A0A8K0T424_9PEZI</name>
<dbReference type="Proteomes" id="UP000813385">
    <property type="component" value="Unassembled WGS sequence"/>
</dbReference>
<comment type="caution">
    <text evidence="2">The sequence shown here is derived from an EMBL/GenBank/DDBJ whole genome shotgun (WGS) entry which is preliminary data.</text>
</comment>
<accession>A0A8K0T424</accession>
<protein>
    <submittedName>
        <fullName evidence="2">Uncharacterized protein</fullName>
    </submittedName>
</protein>
<evidence type="ECO:0000256" key="1">
    <source>
        <dbReference type="SAM" id="MobiDB-lite"/>
    </source>
</evidence>
<sequence length="126" mass="14749">MFATLRRLAEQSSDHLAHVESPYPLRKVWPPDFTKLPPQSQFRFEKKYKRRLALKAARPRWDKAVKLTQYTSITIVVIYMCFHEFEFFGRPYRPVDAIADKFKSIIGTEPEPRPEQPKPSAATPSK</sequence>
<gene>
    <name evidence="2" type="ORF">B0T11DRAFT_141504</name>
</gene>
<evidence type="ECO:0000313" key="3">
    <source>
        <dbReference type="Proteomes" id="UP000813385"/>
    </source>
</evidence>
<feature type="region of interest" description="Disordered" evidence="1">
    <location>
        <begin position="106"/>
        <end position="126"/>
    </location>
</feature>
<dbReference type="AlphaFoldDB" id="A0A8K0T424"/>
<proteinExistence type="predicted"/>